<evidence type="ECO:0000313" key="4">
    <source>
        <dbReference type="EMBL" id="PPE73435.1"/>
    </source>
</evidence>
<evidence type="ECO:0000313" key="5">
    <source>
        <dbReference type="Proteomes" id="UP000238220"/>
    </source>
</evidence>
<evidence type="ECO:0000259" key="2">
    <source>
        <dbReference type="Pfam" id="PF09830"/>
    </source>
</evidence>
<feature type="active site" description="Nucleophile" evidence="1">
    <location>
        <position position="143"/>
    </location>
</feature>
<protein>
    <submittedName>
        <fullName evidence="4">Phosphorylase</fullName>
    </submittedName>
</protein>
<reference evidence="4 5" key="1">
    <citation type="submission" date="2018-02" db="EMBL/GenBank/DDBJ databases">
        <title>Genome sequencing of Solimonas sp. HR-BB.</title>
        <authorList>
            <person name="Lee Y."/>
            <person name="Jeon C.O."/>
        </authorList>
    </citation>
    <scope>NUCLEOTIDE SEQUENCE [LARGE SCALE GENOMIC DNA]</scope>
    <source>
        <strain evidence="4 5">HR-BB</strain>
    </source>
</reference>
<dbReference type="Pfam" id="PF09830">
    <property type="entry name" value="ATP_transf"/>
    <property type="match status" value="1"/>
</dbReference>
<feature type="domain" description="ATP adenylyltransferase C-terminal" evidence="2">
    <location>
        <begin position="172"/>
        <end position="270"/>
    </location>
</feature>
<feature type="domain" description="Ap4A phosphorylase 1/2 N-terminal" evidence="3">
    <location>
        <begin position="3"/>
        <end position="161"/>
    </location>
</feature>
<proteinExistence type="predicted"/>
<evidence type="ECO:0000259" key="3">
    <source>
        <dbReference type="Pfam" id="PF19327"/>
    </source>
</evidence>
<dbReference type="Gene3D" id="3.30.428.70">
    <property type="match status" value="1"/>
</dbReference>
<evidence type="ECO:0000256" key="1">
    <source>
        <dbReference type="PIRSR" id="PIRSR000846-1"/>
    </source>
</evidence>
<dbReference type="GO" id="GO:0005524">
    <property type="term" value="F:ATP binding"/>
    <property type="evidence" value="ECO:0007669"/>
    <property type="project" value="InterPro"/>
</dbReference>
<dbReference type="AlphaFoldDB" id="A0A2S5TEL9"/>
<sequence>MDLPAAIRAATRRALDSGALQPIPTRPEVLRDEGLDFVLRVGDLRRKSDSERRQHAAPQPANPFLPYDPAMLVTELSESHALLLNKFQVLEGHVLVVTRAFAEQEAALQEADFAAVAQVLRQTSGLAFFNGGAAAGASQRHRHVQLLPWPLMPAAAAQPFDPREWARREAGWPFAHARAALAPVDLEQPARLLGLYRGLLADIGLGGSKGYSGYNLLLTPDWMMAVRRRFGAHEGLGVNALGFAGTLLLRGEEELQRLRVLGPLRLLRAVSG</sequence>
<comment type="caution">
    <text evidence="4">The sequence shown here is derived from an EMBL/GenBank/DDBJ whole genome shotgun (WGS) entry which is preliminary data.</text>
</comment>
<name>A0A2S5TEL9_9GAMM</name>
<dbReference type="GO" id="GO:0003877">
    <property type="term" value="F:ATP:ADP adenylyltransferase activity"/>
    <property type="evidence" value="ECO:0007669"/>
    <property type="project" value="InterPro"/>
</dbReference>
<dbReference type="OrthoDB" id="421767at2"/>
<dbReference type="Proteomes" id="UP000238220">
    <property type="component" value="Unassembled WGS sequence"/>
</dbReference>
<dbReference type="InterPro" id="IPR036265">
    <property type="entry name" value="HIT-like_sf"/>
</dbReference>
<dbReference type="InterPro" id="IPR043171">
    <property type="entry name" value="Ap4A_phos1/2-like"/>
</dbReference>
<dbReference type="InterPro" id="IPR045759">
    <property type="entry name" value="Ap4A_phos1/2_N"/>
</dbReference>
<dbReference type="RefSeq" id="WP_104231031.1">
    <property type="nucleotide sequence ID" value="NZ_PSNW01000007.1"/>
</dbReference>
<dbReference type="Pfam" id="PF19327">
    <property type="entry name" value="Ap4A_phos_N"/>
    <property type="match status" value="1"/>
</dbReference>
<dbReference type="PANTHER" id="PTHR38420">
    <property type="entry name" value="AP-4-A PHOSPHORYLASE II"/>
    <property type="match status" value="1"/>
</dbReference>
<dbReference type="EMBL" id="PSNW01000007">
    <property type="protein sequence ID" value="PPE73435.1"/>
    <property type="molecule type" value="Genomic_DNA"/>
</dbReference>
<dbReference type="PANTHER" id="PTHR38420:SF1">
    <property type="entry name" value="PUTATIVE (AFU_ORTHOLOGUE AFUA_5G14690)-RELATED"/>
    <property type="match status" value="1"/>
</dbReference>
<dbReference type="PIRSF" id="PIRSF000846">
    <property type="entry name" value="ATP_adenylyltr"/>
    <property type="match status" value="1"/>
</dbReference>
<keyword evidence="5" id="KW-1185">Reference proteome</keyword>
<dbReference type="InterPro" id="IPR009163">
    <property type="entry name" value="Ap4A_phos1/2"/>
</dbReference>
<gene>
    <name evidence="4" type="ORF">C3942_14310</name>
</gene>
<organism evidence="4 5">
    <name type="scientific">Solimonas fluminis</name>
    <dbReference type="NCBI Taxonomy" id="2086571"/>
    <lineage>
        <taxon>Bacteria</taxon>
        <taxon>Pseudomonadati</taxon>
        <taxon>Pseudomonadota</taxon>
        <taxon>Gammaproteobacteria</taxon>
        <taxon>Nevskiales</taxon>
        <taxon>Nevskiaceae</taxon>
        <taxon>Solimonas</taxon>
    </lineage>
</organism>
<dbReference type="InterPro" id="IPR019200">
    <property type="entry name" value="ATP_adenylylTrfase_C"/>
</dbReference>
<dbReference type="GO" id="GO:0009117">
    <property type="term" value="P:nucleotide metabolic process"/>
    <property type="evidence" value="ECO:0007669"/>
    <property type="project" value="InterPro"/>
</dbReference>
<accession>A0A2S5TEL9</accession>
<dbReference type="SUPFAM" id="SSF54197">
    <property type="entry name" value="HIT-like"/>
    <property type="match status" value="1"/>
</dbReference>